<dbReference type="InterPro" id="IPR035437">
    <property type="entry name" value="SNase_OB-fold_sf"/>
</dbReference>
<dbReference type="EMBL" id="BONG01000013">
    <property type="protein sequence ID" value="GIF89290.1"/>
    <property type="molecule type" value="Genomic_DNA"/>
</dbReference>
<keyword evidence="2" id="KW-0472">Membrane</keyword>
<dbReference type="SUPFAM" id="SSF50199">
    <property type="entry name" value="Staphylococcal nuclease"/>
    <property type="match status" value="1"/>
</dbReference>
<keyword evidence="2" id="KW-0812">Transmembrane</keyword>
<dbReference type="SMART" id="SM00318">
    <property type="entry name" value="SNc"/>
    <property type="match status" value="1"/>
</dbReference>
<keyword evidence="2" id="KW-1133">Transmembrane helix</keyword>
<dbReference type="RefSeq" id="WP_191840671.1">
    <property type="nucleotide sequence ID" value="NZ_BAAALB010000011.1"/>
</dbReference>
<keyword evidence="5" id="KW-1185">Reference proteome</keyword>
<organism evidence="4 5">
    <name type="scientific">Catellatospora chokoriensis</name>
    <dbReference type="NCBI Taxonomy" id="310353"/>
    <lineage>
        <taxon>Bacteria</taxon>
        <taxon>Bacillati</taxon>
        <taxon>Actinomycetota</taxon>
        <taxon>Actinomycetes</taxon>
        <taxon>Micromonosporales</taxon>
        <taxon>Micromonosporaceae</taxon>
        <taxon>Catellatospora</taxon>
    </lineage>
</organism>
<proteinExistence type="predicted"/>
<feature type="domain" description="TNase-like" evidence="3">
    <location>
        <begin position="61"/>
        <end position="202"/>
    </location>
</feature>
<feature type="transmembrane region" description="Helical" evidence="2">
    <location>
        <begin position="16"/>
        <end position="35"/>
    </location>
</feature>
<name>A0A8J3NQU4_9ACTN</name>
<protein>
    <recommendedName>
        <fullName evidence="3">TNase-like domain-containing protein</fullName>
    </recommendedName>
</protein>
<accession>A0A8J3NQU4</accession>
<evidence type="ECO:0000313" key="4">
    <source>
        <dbReference type="EMBL" id="GIF89290.1"/>
    </source>
</evidence>
<sequence length="206" mass="22345">MGRTRQNGRRRERRATLFWLVVLVLAAGGWLWHAYSRPDSPPPSGTVSPSPSARPTGPPAGAQAVRVDFPLDGDSLQVTADQPGPVIDVTEPVQLRLLGIDAPELHGADGSPQCWAETARAELQELAPYGARLWLLPDAQRLDPYGRRLVYAWTADGRFVNGELAALGAVRELAIRPNLAHQQDLHDAVEQARAQRRGLWGSCAGG</sequence>
<dbReference type="PROSITE" id="PS50830">
    <property type="entry name" value="TNASE_3"/>
    <property type="match status" value="1"/>
</dbReference>
<dbReference type="AlphaFoldDB" id="A0A8J3NQU4"/>
<dbReference type="Gene3D" id="2.40.50.90">
    <property type="match status" value="1"/>
</dbReference>
<dbReference type="Pfam" id="PF00565">
    <property type="entry name" value="SNase"/>
    <property type="match status" value="1"/>
</dbReference>
<evidence type="ECO:0000256" key="2">
    <source>
        <dbReference type="SAM" id="Phobius"/>
    </source>
</evidence>
<evidence type="ECO:0000256" key="1">
    <source>
        <dbReference type="SAM" id="MobiDB-lite"/>
    </source>
</evidence>
<feature type="region of interest" description="Disordered" evidence="1">
    <location>
        <begin position="39"/>
        <end position="64"/>
    </location>
</feature>
<gene>
    <name evidence="4" type="ORF">Cch02nite_27340</name>
</gene>
<evidence type="ECO:0000259" key="3">
    <source>
        <dbReference type="PROSITE" id="PS50830"/>
    </source>
</evidence>
<dbReference type="Proteomes" id="UP000619293">
    <property type="component" value="Unassembled WGS sequence"/>
</dbReference>
<comment type="caution">
    <text evidence="4">The sequence shown here is derived from an EMBL/GenBank/DDBJ whole genome shotgun (WGS) entry which is preliminary data.</text>
</comment>
<reference evidence="4 5" key="1">
    <citation type="submission" date="2021-01" db="EMBL/GenBank/DDBJ databases">
        <title>Whole genome shotgun sequence of Catellatospora chokoriensis NBRC 107358.</title>
        <authorList>
            <person name="Komaki H."/>
            <person name="Tamura T."/>
        </authorList>
    </citation>
    <scope>NUCLEOTIDE SEQUENCE [LARGE SCALE GENOMIC DNA]</scope>
    <source>
        <strain evidence="4 5">NBRC 107358</strain>
    </source>
</reference>
<dbReference type="InterPro" id="IPR016071">
    <property type="entry name" value="Staphylococal_nuclease_OB-fold"/>
</dbReference>
<evidence type="ECO:0000313" key="5">
    <source>
        <dbReference type="Proteomes" id="UP000619293"/>
    </source>
</evidence>